<dbReference type="SMART" id="SM00409">
    <property type="entry name" value="IG"/>
    <property type="match status" value="1"/>
</dbReference>
<sequence length="328" mass="36084">MPVQPKVNGSLGQNVILPCAFTHPKQNTYTGVIHVKWIKDSKKELIFHCTLDNRTNSQDSCTNLKPSERLSLNGNPRKGDLSLRISNLEFTDAAQYTCRVELDYIQFGNHSDLNINAQAKILSLSLDVDAKAHVVTLKCIAQGNPVPEVKWTSSYGLLENDSIRTDLRNYLSSATSSFPFSDQDVHTCQAVNSLGQDQITFPPDHPNCSFGLLVVTCFLGCLLFLGLVAFVVVVIKRMCRESSSSNRKNECVQKVETFQANETVYANVSPCPVGCETRQDEGYSKGVSLEERKVGLIPGAQTHKTPLRGPIQPHVPPPPPPTAPPPNQ</sequence>
<evidence type="ECO:0000313" key="5">
    <source>
        <dbReference type="Proteomes" id="UP001479290"/>
    </source>
</evidence>
<evidence type="ECO:0000256" key="1">
    <source>
        <dbReference type="SAM" id="MobiDB-lite"/>
    </source>
</evidence>
<dbReference type="GO" id="GO:0045124">
    <property type="term" value="P:regulation of bone resorption"/>
    <property type="evidence" value="ECO:0007669"/>
    <property type="project" value="TreeGrafter"/>
</dbReference>
<dbReference type="SMART" id="SM00406">
    <property type="entry name" value="IGv"/>
    <property type="match status" value="1"/>
</dbReference>
<dbReference type="InterPro" id="IPR013783">
    <property type="entry name" value="Ig-like_fold"/>
</dbReference>
<feature type="region of interest" description="Disordered" evidence="1">
    <location>
        <begin position="300"/>
        <end position="328"/>
    </location>
</feature>
<keyword evidence="2" id="KW-0472">Membrane</keyword>
<reference evidence="4 5" key="1">
    <citation type="submission" date="2024-05" db="EMBL/GenBank/DDBJ databases">
        <title>A high-quality chromosomal-level genome assembly of Topmouth culter (Culter alburnus).</title>
        <authorList>
            <person name="Zhao H."/>
        </authorList>
    </citation>
    <scope>NUCLEOTIDE SEQUENCE [LARGE SCALE GENOMIC DNA]</scope>
    <source>
        <strain evidence="4">CATC2023</strain>
        <tissue evidence="4">Muscle</tissue>
    </source>
</reference>
<name>A0AAW1ZLN8_CULAL</name>
<dbReference type="InterPro" id="IPR013098">
    <property type="entry name" value="Ig_I-set"/>
</dbReference>
<evidence type="ECO:0000313" key="4">
    <source>
        <dbReference type="EMBL" id="KAK9961289.1"/>
    </source>
</evidence>
<dbReference type="InterPro" id="IPR003599">
    <property type="entry name" value="Ig_sub"/>
</dbReference>
<comment type="caution">
    <text evidence="4">The sequence shown here is derived from an EMBL/GenBank/DDBJ whole genome shotgun (WGS) entry which is preliminary data.</text>
</comment>
<dbReference type="PANTHER" id="PTHR46942:SF1">
    <property type="entry name" value="SIALIC ACID-BINDING IG-LIKE LECTIN 15"/>
    <property type="match status" value="1"/>
</dbReference>
<accession>A0AAW1ZLN8</accession>
<feature type="domain" description="Ig-like" evidence="3">
    <location>
        <begin position="1"/>
        <end position="116"/>
    </location>
</feature>
<proteinExistence type="predicted"/>
<dbReference type="GO" id="GO:2001204">
    <property type="term" value="P:regulation of osteoclast development"/>
    <property type="evidence" value="ECO:0007669"/>
    <property type="project" value="TreeGrafter"/>
</dbReference>
<dbReference type="InterPro" id="IPR007110">
    <property type="entry name" value="Ig-like_dom"/>
</dbReference>
<dbReference type="Pfam" id="PF07679">
    <property type="entry name" value="I-set"/>
    <property type="match status" value="1"/>
</dbReference>
<feature type="transmembrane region" description="Helical" evidence="2">
    <location>
        <begin position="210"/>
        <end position="235"/>
    </location>
</feature>
<evidence type="ECO:0000256" key="2">
    <source>
        <dbReference type="SAM" id="Phobius"/>
    </source>
</evidence>
<dbReference type="Pfam" id="PF07686">
    <property type="entry name" value="V-set"/>
    <property type="match status" value="1"/>
</dbReference>
<dbReference type="AlphaFoldDB" id="A0AAW1ZLN8"/>
<organism evidence="4 5">
    <name type="scientific">Culter alburnus</name>
    <name type="common">Topmouth culter</name>
    <dbReference type="NCBI Taxonomy" id="194366"/>
    <lineage>
        <taxon>Eukaryota</taxon>
        <taxon>Metazoa</taxon>
        <taxon>Chordata</taxon>
        <taxon>Craniata</taxon>
        <taxon>Vertebrata</taxon>
        <taxon>Euteleostomi</taxon>
        <taxon>Actinopterygii</taxon>
        <taxon>Neopterygii</taxon>
        <taxon>Teleostei</taxon>
        <taxon>Ostariophysi</taxon>
        <taxon>Cypriniformes</taxon>
        <taxon>Xenocyprididae</taxon>
        <taxon>Xenocypridinae</taxon>
        <taxon>Culter</taxon>
    </lineage>
</organism>
<dbReference type="InterPro" id="IPR036179">
    <property type="entry name" value="Ig-like_dom_sf"/>
</dbReference>
<protein>
    <recommendedName>
        <fullName evidence="3">Ig-like domain-containing protein</fullName>
    </recommendedName>
</protein>
<keyword evidence="2" id="KW-0812">Transmembrane</keyword>
<dbReference type="EMBL" id="JAWDJR010000016">
    <property type="protein sequence ID" value="KAK9961289.1"/>
    <property type="molecule type" value="Genomic_DNA"/>
</dbReference>
<dbReference type="SUPFAM" id="SSF48726">
    <property type="entry name" value="Immunoglobulin"/>
    <property type="match status" value="2"/>
</dbReference>
<evidence type="ECO:0000259" key="3">
    <source>
        <dbReference type="PROSITE" id="PS50835"/>
    </source>
</evidence>
<dbReference type="Gene3D" id="2.60.40.10">
    <property type="entry name" value="Immunoglobulins"/>
    <property type="match status" value="2"/>
</dbReference>
<dbReference type="GO" id="GO:0005886">
    <property type="term" value="C:plasma membrane"/>
    <property type="evidence" value="ECO:0007669"/>
    <property type="project" value="TreeGrafter"/>
</dbReference>
<dbReference type="GO" id="GO:0032956">
    <property type="term" value="P:regulation of actin cytoskeleton organization"/>
    <property type="evidence" value="ECO:0007669"/>
    <property type="project" value="TreeGrafter"/>
</dbReference>
<dbReference type="PANTHER" id="PTHR46942">
    <property type="entry name" value="SIALIC ACID-BINDING IG-LIKE LECTIN 15"/>
    <property type="match status" value="1"/>
</dbReference>
<feature type="compositionally biased region" description="Pro residues" evidence="1">
    <location>
        <begin position="313"/>
        <end position="328"/>
    </location>
</feature>
<dbReference type="InterPro" id="IPR042836">
    <property type="entry name" value="SIG15"/>
</dbReference>
<keyword evidence="2" id="KW-1133">Transmembrane helix</keyword>
<feature type="domain" description="Ig-like" evidence="3">
    <location>
        <begin position="135"/>
        <end position="200"/>
    </location>
</feature>
<dbReference type="InterPro" id="IPR013106">
    <property type="entry name" value="Ig_V-set"/>
</dbReference>
<keyword evidence="5" id="KW-1185">Reference proteome</keyword>
<gene>
    <name evidence="4" type="ORF">ABG768_009084</name>
</gene>
<dbReference type="Proteomes" id="UP001479290">
    <property type="component" value="Unassembled WGS sequence"/>
</dbReference>
<dbReference type="PROSITE" id="PS50835">
    <property type="entry name" value="IG_LIKE"/>
    <property type="match status" value="2"/>
</dbReference>